<sequence>MSTDTGTGTDTEAASSGSGSPSSSINLESVRAIAKKDFQDSVRSWMFWGLSLFFFFLLVSVTGGISYFNEEIAAEGVTTEVLVLYVSQITRLAIPLIALLLGWKAIAGERETGSIKILLSLPHSRKDVLLGKLIGRSAVLSLSLVVGFVLAAAIVAILLGGFDIVDYGSLLLMAIVYGIAYTSIAVSLSSITRSTTVAGAAMFGVFLTFYLVWNMIQEVFRMLMNRGTIDGVTYTGEVPGPDGMTEQTMERLPDWVLFIDMIDPGNAFQNVITMLSSAGGDELGTAYPSTWFADGVPFYLENWFSIIILLAWIVVPTAIALYRFDRVDL</sequence>
<dbReference type="GO" id="GO:0005886">
    <property type="term" value="C:plasma membrane"/>
    <property type="evidence" value="ECO:0007669"/>
    <property type="project" value="UniProtKB-SubCell"/>
</dbReference>
<feature type="region of interest" description="Disordered" evidence="1">
    <location>
        <begin position="1"/>
        <end position="24"/>
    </location>
</feature>
<evidence type="ECO:0000256" key="2">
    <source>
        <dbReference type="SAM" id="Phobius"/>
    </source>
</evidence>
<organism evidence="3 4">
    <name type="scientific">Natronorubrum sediminis</name>
    <dbReference type="NCBI Taxonomy" id="640943"/>
    <lineage>
        <taxon>Archaea</taxon>
        <taxon>Methanobacteriati</taxon>
        <taxon>Methanobacteriota</taxon>
        <taxon>Stenosarchaea group</taxon>
        <taxon>Halobacteria</taxon>
        <taxon>Halobacteriales</taxon>
        <taxon>Natrialbaceae</taxon>
        <taxon>Natronorubrum</taxon>
    </lineage>
</organism>
<name>A0A1H6G4D1_9EURY</name>
<keyword evidence="2" id="KW-0472">Membrane</keyword>
<gene>
    <name evidence="3" type="ORF">SAMN04487967_3183</name>
</gene>
<feature type="transmembrane region" description="Helical" evidence="2">
    <location>
        <begin position="88"/>
        <end position="106"/>
    </location>
</feature>
<proteinExistence type="predicted"/>
<feature type="transmembrane region" description="Helical" evidence="2">
    <location>
        <begin position="195"/>
        <end position="216"/>
    </location>
</feature>
<evidence type="ECO:0000256" key="1">
    <source>
        <dbReference type="SAM" id="MobiDB-lite"/>
    </source>
</evidence>
<keyword evidence="2" id="KW-1133">Transmembrane helix</keyword>
<dbReference type="OrthoDB" id="86287at2157"/>
<dbReference type="Pfam" id="PF12679">
    <property type="entry name" value="ABC2_membrane_2"/>
    <property type="match status" value="1"/>
</dbReference>
<protein>
    <submittedName>
        <fullName evidence="3">ABC-2 type transport system permease protein</fullName>
    </submittedName>
</protein>
<accession>A0A1H6G4D1</accession>
<evidence type="ECO:0000313" key="3">
    <source>
        <dbReference type="EMBL" id="SEH17452.1"/>
    </source>
</evidence>
<dbReference type="RefSeq" id="WP_090507949.1">
    <property type="nucleotide sequence ID" value="NZ_FNWL01000004.1"/>
</dbReference>
<feature type="transmembrane region" description="Helical" evidence="2">
    <location>
        <begin position="167"/>
        <end position="188"/>
    </location>
</feature>
<feature type="transmembrane region" description="Helical" evidence="2">
    <location>
        <begin position="303"/>
        <end position="324"/>
    </location>
</feature>
<dbReference type="Proteomes" id="UP000199112">
    <property type="component" value="Unassembled WGS sequence"/>
</dbReference>
<dbReference type="AlphaFoldDB" id="A0A1H6G4D1"/>
<reference evidence="4" key="1">
    <citation type="submission" date="2016-10" db="EMBL/GenBank/DDBJ databases">
        <authorList>
            <person name="Varghese N."/>
            <person name="Submissions S."/>
        </authorList>
    </citation>
    <scope>NUCLEOTIDE SEQUENCE [LARGE SCALE GENOMIC DNA]</scope>
    <source>
        <strain evidence="4">CGMCC 1.8981</strain>
    </source>
</reference>
<feature type="transmembrane region" description="Helical" evidence="2">
    <location>
        <begin position="45"/>
        <end position="68"/>
    </location>
</feature>
<evidence type="ECO:0000313" key="4">
    <source>
        <dbReference type="Proteomes" id="UP000199112"/>
    </source>
</evidence>
<keyword evidence="4" id="KW-1185">Reference proteome</keyword>
<dbReference type="PANTHER" id="PTHR43471:SF1">
    <property type="entry name" value="ABC TRANSPORTER PERMEASE PROTEIN NOSY-RELATED"/>
    <property type="match status" value="1"/>
</dbReference>
<keyword evidence="2" id="KW-0812">Transmembrane</keyword>
<dbReference type="EMBL" id="FNWL01000004">
    <property type="protein sequence ID" value="SEH17452.1"/>
    <property type="molecule type" value="Genomic_DNA"/>
</dbReference>
<dbReference type="GO" id="GO:0140359">
    <property type="term" value="F:ABC-type transporter activity"/>
    <property type="evidence" value="ECO:0007669"/>
    <property type="project" value="InterPro"/>
</dbReference>
<feature type="transmembrane region" description="Helical" evidence="2">
    <location>
        <begin position="139"/>
        <end position="161"/>
    </location>
</feature>
<dbReference type="PANTHER" id="PTHR43471">
    <property type="entry name" value="ABC TRANSPORTER PERMEASE"/>
    <property type="match status" value="1"/>
</dbReference>